<sequence length="446" mass="49088">MRPTFLFLLAALAMTALAAVPHYDRRDVALPHEGDTNILEEQDFDLANVSTSGFDKRWSTDENPILLYAGGPRQHVGTLRKNRLTYAIARCLSNVAIPMPGREGKHPDFCASWDPRCAMECRINNIVYNSGGNTYATDAFLAITVSWAEILEKDHPGLREAIFWLAGSIYADMAESNCYVEDFTGSRRTTMCNVPLNLIIWLPWSKDRSRGAVLNIGLNFNGKTTEGPLDCEKSLKPIGANLTVGPWDAVAGAMNWKTSIGTRLISACQNYWEVSQSAEIGYGPSDLCLLTSPWSKIDSRVPQCYERGLFRKPFLYQAQPSAHPRKAHREGDVLMPPNDAVEHAGPEDIALTDNGLILPDLDLDLTNTTTNSSTLIKPWTTDQNPFLLYAGGPMQHVGTLRSACVRDKIYDCVKLVSETGTGVSLGDKGPHPEWCAGCSWTTNCGS</sequence>
<protein>
    <submittedName>
        <fullName evidence="2">Uncharacterized protein</fullName>
    </submittedName>
</protein>
<comment type="caution">
    <text evidence="2">The sequence shown here is derived from an EMBL/GenBank/DDBJ whole genome shotgun (WGS) entry which is preliminary data.</text>
</comment>
<dbReference type="OrthoDB" id="3722602at2759"/>
<accession>A0A9P4LG34</accession>
<dbReference type="Proteomes" id="UP000799777">
    <property type="component" value="Unassembled WGS sequence"/>
</dbReference>
<reference evidence="2" key="1">
    <citation type="journal article" date="2020" name="Stud. Mycol.">
        <title>101 Dothideomycetes genomes: a test case for predicting lifestyles and emergence of pathogens.</title>
        <authorList>
            <person name="Haridas S."/>
            <person name="Albert R."/>
            <person name="Binder M."/>
            <person name="Bloem J."/>
            <person name="Labutti K."/>
            <person name="Salamov A."/>
            <person name="Andreopoulos B."/>
            <person name="Baker S."/>
            <person name="Barry K."/>
            <person name="Bills G."/>
            <person name="Bluhm B."/>
            <person name="Cannon C."/>
            <person name="Castanera R."/>
            <person name="Culley D."/>
            <person name="Daum C."/>
            <person name="Ezra D."/>
            <person name="Gonzalez J."/>
            <person name="Henrissat B."/>
            <person name="Kuo A."/>
            <person name="Liang C."/>
            <person name="Lipzen A."/>
            <person name="Lutzoni F."/>
            <person name="Magnuson J."/>
            <person name="Mondo S."/>
            <person name="Nolan M."/>
            <person name="Ohm R."/>
            <person name="Pangilinan J."/>
            <person name="Park H.-J."/>
            <person name="Ramirez L."/>
            <person name="Alfaro M."/>
            <person name="Sun H."/>
            <person name="Tritt A."/>
            <person name="Yoshinaga Y."/>
            <person name="Zwiers L.-H."/>
            <person name="Turgeon B."/>
            <person name="Goodwin S."/>
            <person name="Spatafora J."/>
            <person name="Crous P."/>
            <person name="Grigoriev I."/>
        </authorList>
    </citation>
    <scope>NUCLEOTIDE SEQUENCE</scope>
    <source>
        <strain evidence="2">CBS 110217</strain>
    </source>
</reference>
<proteinExistence type="predicted"/>
<keyword evidence="3" id="KW-1185">Reference proteome</keyword>
<evidence type="ECO:0000256" key="1">
    <source>
        <dbReference type="SAM" id="SignalP"/>
    </source>
</evidence>
<dbReference type="EMBL" id="ML978323">
    <property type="protein sequence ID" value="KAF2023805.1"/>
    <property type="molecule type" value="Genomic_DNA"/>
</dbReference>
<evidence type="ECO:0000313" key="2">
    <source>
        <dbReference type="EMBL" id="KAF2023805.1"/>
    </source>
</evidence>
<name>A0A9P4LG34_9PLEO</name>
<feature type="signal peptide" evidence="1">
    <location>
        <begin position="1"/>
        <end position="18"/>
    </location>
</feature>
<keyword evidence="1" id="KW-0732">Signal</keyword>
<dbReference type="AlphaFoldDB" id="A0A9P4LG34"/>
<evidence type="ECO:0000313" key="3">
    <source>
        <dbReference type="Proteomes" id="UP000799777"/>
    </source>
</evidence>
<organism evidence="2 3">
    <name type="scientific">Setomelanomma holmii</name>
    <dbReference type="NCBI Taxonomy" id="210430"/>
    <lineage>
        <taxon>Eukaryota</taxon>
        <taxon>Fungi</taxon>
        <taxon>Dikarya</taxon>
        <taxon>Ascomycota</taxon>
        <taxon>Pezizomycotina</taxon>
        <taxon>Dothideomycetes</taxon>
        <taxon>Pleosporomycetidae</taxon>
        <taxon>Pleosporales</taxon>
        <taxon>Pleosporineae</taxon>
        <taxon>Phaeosphaeriaceae</taxon>
        <taxon>Setomelanomma</taxon>
    </lineage>
</organism>
<feature type="chain" id="PRO_5040339903" evidence="1">
    <location>
        <begin position="19"/>
        <end position="446"/>
    </location>
</feature>
<gene>
    <name evidence="2" type="ORF">EK21DRAFT_94604</name>
</gene>